<evidence type="ECO:0000313" key="1">
    <source>
        <dbReference type="EMBL" id="EJX03780.1"/>
    </source>
</evidence>
<comment type="caution">
    <text evidence="1">The sequence shown here is derived from an EMBL/GenBank/DDBJ whole genome shotgun (WGS) entry which is preliminary data.</text>
</comment>
<proteinExistence type="predicted"/>
<gene>
    <name evidence="1" type="ORF">EVA_08114</name>
</gene>
<protein>
    <submittedName>
        <fullName evidence="1">Uncharacterized protein</fullName>
    </submittedName>
</protein>
<organism evidence="1">
    <name type="scientific">gut metagenome</name>
    <dbReference type="NCBI Taxonomy" id="749906"/>
    <lineage>
        <taxon>unclassified sequences</taxon>
        <taxon>metagenomes</taxon>
        <taxon>organismal metagenomes</taxon>
    </lineage>
</organism>
<dbReference type="EMBL" id="AMCI01002037">
    <property type="protein sequence ID" value="EJX03780.1"/>
    <property type="molecule type" value="Genomic_DNA"/>
</dbReference>
<dbReference type="AlphaFoldDB" id="J9GTS5"/>
<sequence>MTRRKSGLTPSLLRSRPDEFFLLWIIGTRTISTRLQVSPLRPTTSSSILRLIAWIITTTPTGARKRTSQIILIKIFNYDFKRDFRG</sequence>
<accession>J9GTS5</accession>
<name>J9GTS5_9ZZZZ</name>
<reference evidence="1" key="1">
    <citation type="journal article" date="2012" name="PLoS ONE">
        <title>Gene sets for utilization of primary and secondary nutrition supplies in the distal gut of endangered iberian lynx.</title>
        <authorList>
            <person name="Alcaide M."/>
            <person name="Messina E."/>
            <person name="Richter M."/>
            <person name="Bargiela R."/>
            <person name="Peplies J."/>
            <person name="Huws S.A."/>
            <person name="Newbold C.J."/>
            <person name="Golyshin P.N."/>
            <person name="Simon M.A."/>
            <person name="Lopez G."/>
            <person name="Yakimov M.M."/>
            <person name="Ferrer M."/>
        </authorList>
    </citation>
    <scope>NUCLEOTIDE SEQUENCE</scope>
</reference>